<dbReference type="InterPro" id="IPR050250">
    <property type="entry name" value="Macrolide_Exporter_MacB"/>
</dbReference>
<dbReference type="GO" id="GO:0022857">
    <property type="term" value="F:transmembrane transporter activity"/>
    <property type="evidence" value="ECO:0007669"/>
    <property type="project" value="TreeGrafter"/>
</dbReference>
<evidence type="ECO:0000256" key="3">
    <source>
        <dbReference type="ARBA" id="ARBA00022692"/>
    </source>
</evidence>
<dbReference type="Proteomes" id="UP000516160">
    <property type="component" value="Chromosome"/>
</dbReference>
<dbReference type="Pfam" id="PF02687">
    <property type="entry name" value="FtsX"/>
    <property type="match status" value="1"/>
</dbReference>
<evidence type="ECO:0000313" key="9">
    <source>
        <dbReference type="Proteomes" id="UP000516160"/>
    </source>
</evidence>
<sequence length="519" mass="55602">MFVIINALKSISRSKGRNILIGIIVVAIAAASCVALAIRNTAHEAETAGGELLNITASITVDTQRIMEVAQRDGADMSSMQEMMSQYQNLSLPELMAYSESDYVKNFYYSSSISLNASGDLEAYGTDDSSGSNFSGGMGRQGGMLMGGMAMGDFTVTGYSAEDAMTKFVNGTSKIADGDMFDISSTDMNCLISYELALYNGLSVGDTITLTNPNVEEETYTFTITGIYTDSSSSESSNIPRFSTAMDPANSIYISYDALQTIVEHSASVAVTETNANGFEISTTINGQLSSTFVFSSHEDYENFGEELSTMGLSEYYTLSSSDISNYEAGLVPLQNLSRFAVTLLFIVLAIGGVILIVINVFNIRERKYEVGVLTAMGIKKGKVAMQFVTELLFVTLIAIVIGAGVGAAVSVPVSNNLLAVQIEQIQSQQANQETNFGRVPGGTAGGRENLQGGRNSIIDIFNGNRSDVNYLDQINATVNFSILGQLIGIGIILTLISSFAAVVFVMRYEPLKILANRT</sequence>
<organism evidence="8 9">
    <name type="scientific">Alkalicella caledoniensis</name>
    <dbReference type="NCBI Taxonomy" id="2731377"/>
    <lineage>
        <taxon>Bacteria</taxon>
        <taxon>Bacillati</taxon>
        <taxon>Bacillota</taxon>
        <taxon>Clostridia</taxon>
        <taxon>Eubacteriales</taxon>
        <taxon>Proteinivoracaceae</taxon>
        <taxon>Alkalicella</taxon>
    </lineage>
</organism>
<evidence type="ECO:0000256" key="1">
    <source>
        <dbReference type="ARBA" id="ARBA00004651"/>
    </source>
</evidence>
<feature type="transmembrane region" description="Helical" evidence="6">
    <location>
        <begin position="19"/>
        <end position="38"/>
    </location>
</feature>
<gene>
    <name evidence="8" type="ORF">HYG86_05845</name>
</gene>
<evidence type="ECO:0000256" key="5">
    <source>
        <dbReference type="ARBA" id="ARBA00023136"/>
    </source>
</evidence>
<dbReference type="AlphaFoldDB" id="A0A7G9W6L6"/>
<feature type="domain" description="ABC3 transporter permease C-terminal" evidence="7">
    <location>
        <begin position="343"/>
        <end position="414"/>
    </location>
</feature>
<dbReference type="InterPro" id="IPR003838">
    <property type="entry name" value="ABC3_permease_C"/>
</dbReference>
<feature type="transmembrane region" description="Helical" evidence="6">
    <location>
        <begin position="483"/>
        <end position="507"/>
    </location>
</feature>
<keyword evidence="9" id="KW-1185">Reference proteome</keyword>
<name>A0A7G9W6L6_ALKCA</name>
<feature type="transmembrane region" description="Helical" evidence="6">
    <location>
        <begin position="340"/>
        <end position="363"/>
    </location>
</feature>
<dbReference type="KEGG" id="acae:HYG86_05845"/>
<dbReference type="PANTHER" id="PTHR30572:SF9">
    <property type="entry name" value="ABC TRANSPORTER PERMEASE PROTEIN"/>
    <property type="match status" value="1"/>
</dbReference>
<dbReference type="EMBL" id="CP058559">
    <property type="protein sequence ID" value="QNO14328.1"/>
    <property type="molecule type" value="Genomic_DNA"/>
</dbReference>
<keyword evidence="3 6" id="KW-0812">Transmembrane</keyword>
<evidence type="ECO:0000256" key="4">
    <source>
        <dbReference type="ARBA" id="ARBA00022989"/>
    </source>
</evidence>
<accession>A0A7G9W6L6</accession>
<evidence type="ECO:0000313" key="8">
    <source>
        <dbReference type="EMBL" id="QNO14328.1"/>
    </source>
</evidence>
<dbReference type="PANTHER" id="PTHR30572">
    <property type="entry name" value="MEMBRANE COMPONENT OF TRANSPORTER-RELATED"/>
    <property type="match status" value="1"/>
</dbReference>
<dbReference type="GO" id="GO:0005886">
    <property type="term" value="C:plasma membrane"/>
    <property type="evidence" value="ECO:0007669"/>
    <property type="project" value="UniProtKB-SubCell"/>
</dbReference>
<keyword evidence="5 6" id="KW-0472">Membrane</keyword>
<reference evidence="8 9" key="1">
    <citation type="submission" date="2020-07" db="EMBL/GenBank/DDBJ databases">
        <title>Alkalicella. sp. LB2 genome.</title>
        <authorList>
            <person name="Postec A."/>
            <person name="Quemeneur M."/>
        </authorList>
    </citation>
    <scope>NUCLEOTIDE SEQUENCE [LARGE SCALE GENOMIC DNA]</scope>
    <source>
        <strain evidence="8 9">LB2</strain>
    </source>
</reference>
<keyword evidence="2" id="KW-1003">Cell membrane</keyword>
<protein>
    <submittedName>
        <fullName evidence="8">ABC transporter permease</fullName>
    </submittedName>
</protein>
<feature type="transmembrane region" description="Helical" evidence="6">
    <location>
        <begin position="384"/>
        <end position="410"/>
    </location>
</feature>
<evidence type="ECO:0000259" key="7">
    <source>
        <dbReference type="Pfam" id="PF02687"/>
    </source>
</evidence>
<comment type="subcellular location">
    <subcellularLocation>
        <location evidence="1">Cell membrane</location>
        <topology evidence="1">Multi-pass membrane protein</topology>
    </subcellularLocation>
</comment>
<evidence type="ECO:0000256" key="6">
    <source>
        <dbReference type="SAM" id="Phobius"/>
    </source>
</evidence>
<evidence type="ECO:0000256" key="2">
    <source>
        <dbReference type="ARBA" id="ARBA00022475"/>
    </source>
</evidence>
<keyword evidence="4 6" id="KW-1133">Transmembrane helix</keyword>
<dbReference type="RefSeq" id="WP_213167984.1">
    <property type="nucleotide sequence ID" value="NZ_CP058559.1"/>
</dbReference>
<proteinExistence type="predicted"/>